<feature type="coiled-coil region" evidence="1">
    <location>
        <begin position="632"/>
        <end position="680"/>
    </location>
</feature>
<dbReference type="Proteomes" id="UP000187209">
    <property type="component" value="Unassembled WGS sequence"/>
</dbReference>
<name>A0A1R2B8Z5_9CILI</name>
<dbReference type="EMBL" id="MPUH01000836">
    <property type="protein sequence ID" value="OMJ73244.1"/>
    <property type="molecule type" value="Genomic_DNA"/>
</dbReference>
<keyword evidence="4" id="KW-1185">Reference proteome</keyword>
<evidence type="ECO:0000256" key="1">
    <source>
        <dbReference type="SAM" id="Coils"/>
    </source>
</evidence>
<feature type="region of interest" description="Disordered" evidence="2">
    <location>
        <begin position="443"/>
        <end position="477"/>
    </location>
</feature>
<feature type="coiled-coil region" evidence="1">
    <location>
        <begin position="80"/>
        <end position="268"/>
    </location>
</feature>
<gene>
    <name evidence="3" type="ORF">SteCoe_28121</name>
</gene>
<evidence type="ECO:0000313" key="4">
    <source>
        <dbReference type="Proteomes" id="UP000187209"/>
    </source>
</evidence>
<sequence>MDSGTEKLEIHLEYPVSIETILSMSFNIEGFKSVFEFIIDILRRHEGLLGKSHENEIMNKHLTDEMKDLKARFGSLDDLIKALQESHVRLDKRVTVLEEEKEVRAIFEQNATENIAKLQSDVRENQDQISAHDTTLNEVLEKISRLEDQNELRGKFEKNTTESIERLENDVKDNKEQVAAHELSLAELLEKISKIEDEVGKSLRLLDGFKQEMEDMSSKLERNKKLVVETKEKVDSQGGKIIDHEKRIHELELDMQQALKAINSLGGEVEQISKPVETVMQVQEIVVDNTRVDMLNDDLNKLSSLLKDLDLRVRETEDGLGKTKTVADRADVLSKNLENEFKKLMEALRRLESSNRSEADSRVNTGSGVSNDELDHLRRALKSLEDMVKGKLSGEYASKDDFKNLNNQLKDLDAKFRAMEDILNKTRAMAERADAMSKILENELKKGNDSQRRSEPVHRPEPENRNRSSAPGASHEELDQLRKMLRALEEAMKGKMSIEDMQKMYNELKARADDHGSRLTALEFSIKQRVLRSELDDLLKGHEGGGGKQLAKIDDSIDPSKLTSLSRRVGTLEEHMKFLILPEGFDLLMVTNILLKVQQETKDHKEKGEKNYKDLWNKIREFEESLNKKAGLDKLKELEEMLLQKLRDLADEFSKRFAEKTETKRALKFLEKLIKETESIKIVRDGEDAMLARKPLGGWSCASCQKDLEKLMGKIAPYQPWNKLPYRDPADRIARAGPGFSRMLATVQPEFLTSRNKHTPYNATITSNIDEETSEGRNAFPPVKKQGEWPFTSL</sequence>
<proteinExistence type="predicted"/>
<evidence type="ECO:0000313" key="3">
    <source>
        <dbReference type="EMBL" id="OMJ73244.1"/>
    </source>
</evidence>
<organism evidence="3 4">
    <name type="scientific">Stentor coeruleus</name>
    <dbReference type="NCBI Taxonomy" id="5963"/>
    <lineage>
        <taxon>Eukaryota</taxon>
        <taxon>Sar</taxon>
        <taxon>Alveolata</taxon>
        <taxon>Ciliophora</taxon>
        <taxon>Postciliodesmatophora</taxon>
        <taxon>Heterotrichea</taxon>
        <taxon>Heterotrichida</taxon>
        <taxon>Stentoridae</taxon>
        <taxon>Stentor</taxon>
    </lineage>
</organism>
<protein>
    <submittedName>
        <fullName evidence="3">Uncharacterized protein</fullName>
    </submittedName>
</protein>
<reference evidence="3 4" key="1">
    <citation type="submission" date="2016-11" db="EMBL/GenBank/DDBJ databases">
        <title>The macronuclear genome of Stentor coeruleus: a giant cell with tiny introns.</title>
        <authorList>
            <person name="Slabodnick M."/>
            <person name="Ruby J.G."/>
            <person name="Reiff S.B."/>
            <person name="Swart E.C."/>
            <person name="Gosai S."/>
            <person name="Prabakaran S."/>
            <person name="Witkowska E."/>
            <person name="Larue G.E."/>
            <person name="Fisher S."/>
            <person name="Freeman R.M."/>
            <person name="Gunawardena J."/>
            <person name="Chu W."/>
            <person name="Stover N.A."/>
            <person name="Gregory B.D."/>
            <person name="Nowacki M."/>
            <person name="Derisi J."/>
            <person name="Roy S.W."/>
            <person name="Marshall W.F."/>
            <person name="Sood P."/>
        </authorList>
    </citation>
    <scope>NUCLEOTIDE SEQUENCE [LARGE SCALE GENOMIC DNA]</scope>
    <source>
        <strain evidence="3">WM001</strain>
    </source>
</reference>
<keyword evidence="1" id="KW-0175">Coiled coil</keyword>
<feature type="compositionally biased region" description="Basic and acidic residues" evidence="2">
    <location>
        <begin position="443"/>
        <end position="466"/>
    </location>
</feature>
<evidence type="ECO:0000256" key="2">
    <source>
        <dbReference type="SAM" id="MobiDB-lite"/>
    </source>
</evidence>
<dbReference type="SUPFAM" id="SSF57997">
    <property type="entry name" value="Tropomyosin"/>
    <property type="match status" value="1"/>
</dbReference>
<feature type="coiled-coil region" evidence="1">
    <location>
        <begin position="478"/>
        <end position="518"/>
    </location>
</feature>
<feature type="region of interest" description="Disordered" evidence="2">
    <location>
        <begin position="769"/>
        <end position="794"/>
    </location>
</feature>
<accession>A0A1R2B8Z5</accession>
<comment type="caution">
    <text evidence="3">The sequence shown here is derived from an EMBL/GenBank/DDBJ whole genome shotgun (WGS) entry which is preliminary data.</text>
</comment>
<feature type="region of interest" description="Disordered" evidence="2">
    <location>
        <begin position="352"/>
        <end position="371"/>
    </location>
</feature>
<dbReference type="AlphaFoldDB" id="A0A1R2B8Z5"/>
<feature type="compositionally biased region" description="Basic and acidic residues" evidence="2">
    <location>
        <begin position="352"/>
        <end position="361"/>
    </location>
</feature>